<organism evidence="1 2">
    <name type="scientific">Naganishia adeliensis</name>
    <dbReference type="NCBI Taxonomy" id="92952"/>
    <lineage>
        <taxon>Eukaryota</taxon>
        <taxon>Fungi</taxon>
        <taxon>Dikarya</taxon>
        <taxon>Basidiomycota</taxon>
        <taxon>Agaricomycotina</taxon>
        <taxon>Tremellomycetes</taxon>
        <taxon>Filobasidiales</taxon>
        <taxon>Filobasidiaceae</taxon>
        <taxon>Naganishia</taxon>
    </lineage>
</organism>
<accession>A0ACC2VXV2</accession>
<reference evidence="1" key="1">
    <citation type="submission" date="2023-04" db="EMBL/GenBank/DDBJ databases">
        <title>Draft Genome sequencing of Naganishia species isolated from polar environments using Oxford Nanopore Technology.</title>
        <authorList>
            <person name="Leo P."/>
            <person name="Venkateswaran K."/>
        </authorList>
    </citation>
    <scope>NUCLEOTIDE SEQUENCE</scope>
    <source>
        <strain evidence="1">MNA-CCFEE 5262</strain>
    </source>
</reference>
<dbReference type="EMBL" id="JASBWS010000057">
    <property type="protein sequence ID" value="KAJ9103692.1"/>
    <property type="molecule type" value="Genomic_DNA"/>
</dbReference>
<comment type="caution">
    <text evidence="1">The sequence shown here is derived from an EMBL/GenBank/DDBJ whole genome shotgun (WGS) entry which is preliminary data.</text>
</comment>
<evidence type="ECO:0000313" key="1">
    <source>
        <dbReference type="EMBL" id="KAJ9103692.1"/>
    </source>
</evidence>
<gene>
    <name evidence="1" type="ORF">QFC20_004695</name>
</gene>
<proteinExistence type="predicted"/>
<protein>
    <submittedName>
        <fullName evidence="1">Uncharacterized protein</fullName>
    </submittedName>
</protein>
<sequence>MLQEKARVNTQRLEEIQNLKAEKDRLQAIILEERAEKAALATELKRVREELSTVQSNSTREALDTLLAVVPTLRQLRQKLDGNSPSPSQLPDTDSGNRYVRVDPYEDRVFIAASGQTNLADLTERTERESESDSGSVLGVNGSLVSRARSTSASPNRGAQDLALRRRRSVSGQDRPSPPVRTEESPVPLVNPMPLQIDPSIPQTRKRRISGIDNTRIATPYQVEESAVGPPIILANPVRQIASTSRPTAAATPRERILSDDAERPIMKSSEPDVREPVDQGTRVRKRTSISTIVTSAPSGEEPRPTTTTVPDRTRDVKADDIEASILKKREQTEHESTLIQMAGRISVGAGEGADVNVDEDDEGENGGRQTRRARKSVNYKEPSLHKKMRKPDGLESKNSAKLSIPTSASKSRTPSRQRSQGTDTPTPTPQNGIPSPDFGASPTYGETGVPTGLMRLQEKLAKKEGGERPELVQAAVRRKSVLPKSGRGDDFENVSAQVEPTVARAASKASYGTGEAQATNENQLLPAVVLPSYPSTHYQAAKVEGS</sequence>
<dbReference type="Proteomes" id="UP001230649">
    <property type="component" value="Unassembled WGS sequence"/>
</dbReference>
<keyword evidence="2" id="KW-1185">Reference proteome</keyword>
<name>A0ACC2VXV2_9TREE</name>
<evidence type="ECO:0000313" key="2">
    <source>
        <dbReference type="Proteomes" id="UP001230649"/>
    </source>
</evidence>